<dbReference type="WBParaSite" id="BTMF_0000354301-mRNA-1">
    <property type="protein sequence ID" value="BTMF_0000354301-mRNA-1"/>
    <property type="gene ID" value="BTMF_0000354301"/>
</dbReference>
<evidence type="ECO:0000313" key="3">
    <source>
        <dbReference type="WBParaSite" id="BTMF_0000354301-mRNA-1"/>
    </source>
</evidence>
<name>A0A0R3QB21_9BILA</name>
<sequence>MVVDGLPELSFLPADDRHVTSVGMSAWIDVVAERIRAACGPGPITCVIWSYRLGRGRHSHCNIAADWNLSVGATPGTGYPMTIAIDGTSSFRTSPSLSDPLMPDVAEAMHCIARIANRLSATAAVHGKLILTVDQIKQLANWVGHEPDSEVSITRTVGDEGEGLYAFNIDHPDEGSVFLDGREKQTHRIFSAEELFGRKIPNKKPDLATIAAKILHDYQAVGCMGIVGRHATVTEVRSAVLTSPLGLFFLPWESSQEEDERLTVAHEARQKSVRELFFDMEDARRRASEQAAESARRDFIAANIAD</sequence>
<organism evidence="3">
    <name type="scientific">Brugia timori</name>
    <dbReference type="NCBI Taxonomy" id="42155"/>
    <lineage>
        <taxon>Eukaryota</taxon>
        <taxon>Metazoa</taxon>
        <taxon>Ecdysozoa</taxon>
        <taxon>Nematoda</taxon>
        <taxon>Chromadorea</taxon>
        <taxon>Rhabditida</taxon>
        <taxon>Spirurina</taxon>
        <taxon>Spiruromorpha</taxon>
        <taxon>Filarioidea</taxon>
        <taxon>Onchocercidae</taxon>
        <taxon>Brugia</taxon>
    </lineage>
</organism>
<protein>
    <submittedName>
        <fullName evidence="3">GAF domain-containing protein</fullName>
    </submittedName>
</protein>
<dbReference type="EMBL" id="UZAG01002456">
    <property type="protein sequence ID" value="VDO13492.1"/>
    <property type="molecule type" value="Genomic_DNA"/>
</dbReference>
<reference evidence="3" key="1">
    <citation type="submission" date="2017-02" db="UniProtKB">
        <authorList>
            <consortium name="WormBaseParasite"/>
        </authorList>
    </citation>
    <scope>IDENTIFICATION</scope>
</reference>
<accession>A0A0R3QB21</accession>
<reference evidence="1 2" key="2">
    <citation type="submission" date="2018-11" db="EMBL/GenBank/DDBJ databases">
        <authorList>
            <consortium name="Pathogen Informatics"/>
        </authorList>
    </citation>
    <scope>NUCLEOTIDE SEQUENCE [LARGE SCALE GENOMIC DNA]</scope>
</reference>
<dbReference type="Proteomes" id="UP000280834">
    <property type="component" value="Unassembled WGS sequence"/>
</dbReference>
<keyword evidence="2" id="KW-1185">Reference proteome</keyword>
<evidence type="ECO:0000313" key="1">
    <source>
        <dbReference type="EMBL" id="VDO13492.1"/>
    </source>
</evidence>
<proteinExistence type="predicted"/>
<gene>
    <name evidence="1" type="ORF">BTMF_LOCUS2854</name>
</gene>
<dbReference type="AlphaFoldDB" id="A0A0R3QB21"/>
<evidence type="ECO:0000313" key="2">
    <source>
        <dbReference type="Proteomes" id="UP000280834"/>
    </source>
</evidence>